<keyword evidence="3 5" id="KW-0687">Ribonucleoprotein</keyword>
<proteinExistence type="inferred from homology"/>
<dbReference type="KEGG" id="drm:Dred_0205"/>
<protein>
    <recommendedName>
        <fullName evidence="4 5">Large ribosomal subunit protein uL10</fullName>
    </recommendedName>
</protein>
<keyword evidence="7" id="KW-1185">Reference proteome</keyword>
<sequence length="181" mass="19308">MYLLPTTKAQKTVMLGEVKEKMSNAQVTILADFRGVPVAKITDLRARLRKAGSEMKVAKNTIAGIAAKEIGIEGLEPYLEGPTVFAFGIEDPVTPAKILSDFAKEIKQGVDIKAGILEGKVIDAAGVKALADLPSREVLLAKVLGGMQAPMYGFAGVLAANLRNLVYVLDQVRQQKEGQAS</sequence>
<evidence type="ECO:0000256" key="1">
    <source>
        <dbReference type="ARBA" id="ARBA00008889"/>
    </source>
</evidence>
<dbReference type="GO" id="GO:0006412">
    <property type="term" value="P:translation"/>
    <property type="evidence" value="ECO:0007669"/>
    <property type="project" value="UniProtKB-UniRule"/>
</dbReference>
<dbReference type="eggNOG" id="COG0244">
    <property type="taxonomic scope" value="Bacteria"/>
</dbReference>
<evidence type="ECO:0000256" key="4">
    <source>
        <dbReference type="ARBA" id="ARBA00035202"/>
    </source>
</evidence>
<dbReference type="Pfam" id="PF00466">
    <property type="entry name" value="Ribosomal_L10"/>
    <property type="match status" value="1"/>
</dbReference>
<evidence type="ECO:0000256" key="5">
    <source>
        <dbReference type="HAMAP-Rule" id="MF_00362"/>
    </source>
</evidence>
<dbReference type="AlphaFoldDB" id="A4J101"/>
<dbReference type="Gene3D" id="3.30.70.1730">
    <property type="match status" value="1"/>
</dbReference>
<dbReference type="InterPro" id="IPR043141">
    <property type="entry name" value="Ribosomal_uL10-like_sf"/>
</dbReference>
<dbReference type="GO" id="GO:0005840">
    <property type="term" value="C:ribosome"/>
    <property type="evidence" value="ECO:0007669"/>
    <property type="project" value="UniProtKB-KW"/>
</dbReference>
<evidence type="ECO:0000256" key="3">
    <source>
        <dbReference type="ARBA" id="ARBA00023274"/>
    </source>
</evidence>
<keyword evidence="5" id="KW-0694">RNA-binding</keyword>
<reference evidence="6 7" key="1">
    <citation type="submission" date="2007-03" db="EMBL/GenBank/DDBJ databases">
        <title>Complete sequence of Desulfotomaculum reducens MI-1.</title>
        <authorList>
            <consortium name="US DOE Joint Genome Institute"/>
            <person name="Copeland A."/>
            <person name="Lucas S."/>
            <person name="Lapidus A."/>
            <person name="Barry K."/>
            <person name="Detter J.C."/>
            <person name="Glavina del Rio T."/>
            <person name="Hammon N."/>
            <person name="Israni S."/>
            <person name="Dalin E."/>
            <person name="Tice H."/>
            <person name="Pitluck S."/>
            <person name="Sims D."/>
            <person name="Brettin T."/>
            <person name="Bruce D."/>
            <person name="Han C."/>
            <person name="Tapia R."/>
            <person name="Schmutz J."/>
            <person name="Larimer F."/>
            <person name="Land M."/>
            <person name="Hauser L."/>
            <person name="Kyrpides N."/>
            <person name="Kim E."/>
            <person name="Tebo B.M."/>
            <person name="Richardson P."/>
        </authorList>
    </citation>
    <scope>NUCLEOTIDE SEQUENCE [LARGE SCALE GENOMIC DNA]</scope>
    <source>
        <strain evidence="6 7">MI-1</strain>
    </source>
</reference>
<dbReference type="SUPFAM" id="SSF160369">
    <property type="entry name" value="Ribosomal protein L10-like"/>
    <property type="match status" value="1"/>
</dbReference>
<organism evidence="6 7">
    <name type="scientific">Desulforamulus reducens (strain ATCC BAA-1160 / DSM 100696 / MI-1)</name>
    <name type="common">Desulfotomaculum reducens</name>
    <dbReference type="NCBI Taxonomy" id="349161"/>
    <lineage>
        <taxon>Bacteria</taxon>
        <taxon>Bacillati</taxon>
        <taxon>Bacillota</taxon>
        <taxon>Clostridia</taxon>
        <taxon>Eubacteriales</taxon>
        <taxon>Peptococcaceae</taxon>
        <taxon>Desulforamulus</taxon>
    </lineage>
</organism>
<comment type="function">
    <text evidence="5">Forms part of the ribosomal stalk, playing a central role in the interaction of the ribosome with GTP-bound translation factors.</text>
</comment>
<dbReference type="NCBIfam" id="NF000955">
    <property type="entry name" value="PRK00099.1-1"/>
    <property type="match status" value="1"/>
</dbReference>
<keyword evidence="5" id="KW-0699">rRNA-binding</keyword>
<comment type="similarity">
    <text evidence="1 5">Belongs to the universal ribosomal protein uL10 family.</text>
</comment>
<dbReference type="STRING" id="349161.Dred_0205"/>
<dbReference type="HAMAP" id="MF_00362">
    <property type="entry name" value="Ribosomal_uL10"/>
    <property type="match status" value="1"/>
</dbReference>
<dbReference type="PANTHER" id="PTHR11560">
    <property type="entry name" value="39S RIBOSOMAL PROTEIN L10, MITOCHONDRIAL"/>
    <property type="match status" value="1"/>
</dbReference>
<dbReference type="InterPro" id="IPR047865">
    <property type="entry name" value="Ribosomal_uL10_bac_type"/>
</dbReference>
<dbReference type="CDD" id="cd05797">
    <property type="entry name" value="Ribosomal_L10"/>
    <property type="match status" value="1"/>
</dbReference>
<dbReference type="GO" id="GO:0070180">
    <property type="term" value="F:large ribosomal subunit rRNA binding"/>
    <property type="evidence" value="ECO:0007669"/>
    <property type="project" value="UniProtKB-UniRule"/>
</dbReference>
<dbReference type="InterPro" id="IPR022973">
    <property type="entry name" value="Ribosomal_uL10_bac"/>
</dbReference>
<dbReference type="Proteomes" id="UP000001556">
    <property type="component" value="Chromosome"/>
</dbReference>
<dbReference type="HOGENOM" id="CLU_092227_2_1_9"/>
<dbReference type="GO" id="GO:1990904">
    <property type="term" value="C:ribonucleoprotein complex"/>
    <property type="evidence" value="ECO:0007669"/>
    <property type="project" value="UniProtKB-KW"/>
</dbReference>
<dbReference type="InterPro" id="IPR001790">
    <property type="entry name" value="Ribosomal_uL10"/>
</dbReference>
<accession>A4J101</accession>
<evidence type="ECO:0000256" key="2">
    <source>
        <dbReference type="ARBA" id="ARBA00022980"/>
    </source>
</evidence>
<dbReference type="Gene3D" id="6.10.250.290">
    <property type="match status" value="1"/>
</dbReference>
<dbReference type="EMBL" id="CP000612">
    <property type="protein sequence ID" value="ABO48754.1"/>
    <property type="molecule type" value="Genomic_DNA"/>
</dbReference>
<name>A4J101_DESRM</name>
<evidence type="ECO:0000313" key="6">
    <source>
        <dbReference type="EMBL" id="ABO48754.1"/>
    </source>
</evidence>
<comment type="subunit">
    <text evidence="5">Part of the ribosomal stalk of the 50S ribosomal subunit. The N-terminus interacts with L11 and the large rRNA to form the base of the stalk. The C-terminus forms an elongated spine to which L12 dimers bind in a sequential fashion forming a multimeric L10(L12)X complex.</text>
</comment>
<evidence type="ECO:0000313" key="7">
    <source>
        <dbReference type="Proteomes" id="UP000001556"/>
    </source>
</evidence>
<keyword evidence="2 5" id="KW-0689">Ribosomal protein</keyword>
<gene>
    <name evidence="5" type="primary">rplJ</name>
    <name evidence="6" type="ordered locus">Dred_0205</name>
</gene>